<dbReference type="Proteomes" id="UP000694844">
    <property type="component" value="Chromosome 8"/>
</dbReference>
<dbReference type="FunFam" id="3.90.226.10:FF:000022">
    <property type="entry name" value="methylglutaconyl-CoA hydratase, mitochondrial isoform X1"/>
    <property type="match status" value="1"/>
</dbReference>
<dbReference type="SUPFAM" id="SSF52096">
    <property type="entry name" value="ClpP/crotonase"/>
    <property type="match status" value="1"/>
</dbReference>
<name>A0A8B8AZ55_CRAVI</name>
<dbReference type="FunFam" id="1.10.12.10:FF:000001">
    <property type="entry name" value="Probable enoyl-CoA hydratase, mitochondrial"/>
    <property type="match status" value="1"/>
</dbReference>
<evidence type="ECO:0000313" key="9">
    <source>
        <dbReference type="RefSeq" id="XP_022296043.1"/>
    </source>
</evidence>
<evidence type="ECO:0000256" key="4">
    <source>
        <dbReference type="ARBA" id="ARBA00022990"/>
    </source>
</evidence>
<dbReference type="GO" id="GO:0005739">
    <property type="term" value="C:mitochondrion"/>
    <property type="evidence" value="ECO:0007669"/>
    <property type="project" value="UniProtKB-SubCell"/>
</dbReference>
<keyword evidence="8" id="KW-1185">Reference proteome</keyword>
<organism evidence="8 9">
    <name type="scientific">Crassostrea virginica</name>
    <name type="common">Eastern oyster</name>
    <dbReference type="NCBI Taxonomy" id="6565"/>
    <lineage>
        <taxon>Eukaryota</taxon>
        <taxon>Metazoa</taxon>
        <taxon>Spiralia</taxon>
        <taxon>Lophotrochozoa</taxon>
        <taxon>Mollusca</taxon>
        <taxon>Bivalvia</taxon>
        <taxon>Autobranchia</taxon>
        <taxon>Pteriomorphia</taxon>
        <taxon>Ostreida</taxon>
        <taxon>Ostreoidea</taxon>
        <taxon>Ostreidae</taxon>
        <taxon>Crassostrea</taxon>
    </lineage>
</organism>
<dbReference type="Gene3D" id="1.10.12.10">
    <property type="entry name" value="Lyase 2-enoyl-coa Hydratase, Chain A, domain 2"/>
    <property type="match status" value="1"/>
</dbReference>
<keyword evidence="4" id="KW-0007">Acetylation</keyword>
<protein>
    <submittedName>
        <fullName evidence="9">Methylglutaconyl-CoA hydratase, mitochondrial-like isoform X1</fullName>
    </submittedName>
</protein>
<comment type="subcellular location">
    <subcellularLocation>
        <location evidence="1">Mitochondrion</location>
    </subcellularLocation>
</comment>
<dbReference type="InterPro" id="IPR018376">
    <property type="entry name" value="Enoyl-CoA_hyd/isom_CS"/>
</dbReference>
<dbReference type="PANTHER" id="PTHR11941:SF171">
    <property type="entry name" value="SD19268P"/>
    <property type="match status" value="1"/>
</dbReference>
<dbReference type="KEGG" id="cvn:111105879"/>
<dbReference type="RefSeq" id="XP_022296043.1">
    <property type="nucleotide sequence ID" value="XM_022440335.1"/>
</dbReference>
<dbReference type="InterPro" id="IPR001753">
    <property type="entry name" value="Enoyl-CoA_hydra/iso"/>
</dbReference>
<dbReference type="AlphaFoldDB" id="A0A8B8AZ55"/>
<dbReference type="OrthoDB" id="410701at2759"/>
<reference evidence="9" key="1">
    <citation type="submission" date="2025-08" db="UniProtKB">
        <authorList>
            <consortium name="RefSeq"/>
        </authorList>
    </citation>
    <scope>IDENTIFICATION</scope>
    <source>
        <tissue evidence="9">Whole sample</tissue>
    </source>
</reference>
<gene>
    <name evidence="9" type="primary">LOC111105879</name>
</gene>
<sequence>MATFTLNRLHSLCRTAHCRAFFGGFIQRAQLSTLESVRNNEQCKLEFLGGDNNGIAVISMNRPEARNALGKQFLREFSECTNVVKFDKTLRVVILRSLVKGVFCAGADLKERAKMTNEETGPFVAGLRASVSEVANLPMPVIAAIDGFALGGGLEVALACDIRIASDDAKMGLVETRLAIIPGGGGTQRLARAIGPAKAKELIFAARVFTGKEAEDMGVVNHSVEQNTEGDAAYQRALKLGQEILPQGPVALRAAKFAINRGSEVDIASGLSFEEAGYSQVINTKDRLEGLAAFKEKRSPRFSGE</sequence>
<comment type="similarity">
    <text evidence="2 7">Belongs to the enoyl-CoA hydratase/isomerase family.</text>
</comment>
<dbReference type="GO" id="GO:0004300">
    <property type="term" value="F:enoyl-CoA hydratase activity"/>
    <property type="evidence" value="ECO:0007669"/>
    <property type="project" value="UniProtKB-ARBA"/>
</dbReference>
<evidence type="ECO:0000256" key="7">
    <source>
        <dbReference type="RuleBase" id="RU003707"/>
    </source>
</evidence>
<dbReference type="InterPro" id="IPR014748">
    <property type="entry name" value="Enoyl-CoA_hydra_C"/>
</dbReference>
<dbReference type="GO" id="GO:0006635">
    <property type="term" value="P:fatty acid beta-oxidation"/>
    <property type="evidence" value="ECO:0007669"/>
    <property type="project" value="TreeGrafter"/>
</dbReference>
<dbReference type="GeneID" id="111105879"/>
<dbReference type="InterPro" id="IPR029045">
    <property type="entry name" value="ClpP/crotonase-like_dom_sf"/>
</dbReference>
<dbReference type="PANTHER" id="PTHR11941">
    <property type="entry name" value="ENOYL-COA HYDRATASE-RELATED"/>
    <property type="match status" value="1"/>
</dbReference>
<accession>A0A8B8AZ55</accession>
<evidence type="ECO:0000256" key="3">
    <source>
        <dbReference type="ARBA" id="ARBA00022946"/>
    </source>
</evidence>
<evidence type="ECO:0000256" key="2">
    <source>
        <dbReference type="ARBA" id="ARBA00005254"/>
    </source>
</evidence>
<proteinExistence type="inferred from homology"/>
<dbReference type="Gene3D" id="3.90.226.10">
    <property type="entry name" value="2-enoyl-CoA Hydratase, Chain A, domain 1"/>
    <property type="match status" value="1"/>
</dbReference>
<evidence type="ECO:0000313" key="8">
    <source>
        <dbReference type="Proteomes" id="UP000694844"/>
    </source>
</evidence>
<dbReference type="PROSITE" id="PS00166">
    <property type="entry name" value="ENOYL_COA_HYDRATASE"/>
    <property type="match status" value="1"/>
</dbReference>
<evidence type="ECO:0000256" key="5">
    <source>
        <dbReference type="ARBA" id="ARBA00023128"/>
    </source>
</evidence>
<keyword evidence="6" id="KW-0456">Lyase</keyword>
<evidence type="ECO:0000256" key="1">
    <source>
        <dbReference type="ARBA" id="ARBA00004173"/>
    </source>
</evidence>
<dbReference type="Pfam" id="PF00378">
    <property type="entry name" value="ECH_1"/>
    <property type="match status" value="1"/>
</dbReference>
<dbReference type="GO" id="GO:0003723">
    <property type="term" value="F:RNA binding"/>
    <property type="evidence" value="ECO:0007669"/>
    <property type="project" value="UniProtKB-ARBA"/>
</dbReference>
<keyword evidence="5" id="KW-0496">Mitochondrion</keyword>
<dbReference type="CDD" id="cd06558">
    <property type="entry name" value="crotonase-like"/>
    <property type="match status" value="1"/>
</dbReference>
<evidence type="ECO:0000256" key="6">
    <source>
        <dbReference type="ARBA" id="ARBA00023239"/>
    </source>
</evidence>
<keyword evidence="3" id="KW-0809">Transit peptide</keyword>